<proteinExistence type="inferred from homology"/>
<evidence type="ECO:0000313" key="3">
    <source>
        <dbReference type="EMBL" id="ASK27893.1"/>
    </source>
</evidence>
<dbReference type="PANTHER" id="PTHR30537">
    <property type="entry name" value="HTH-TYPE TRANSCRIPTIONAL REGULATOR"/>
    <property type="match status" value="1"/>
</dbReference>
<evidence type="ECO:0000313" key="4">
    <source>
        <dbReference type="Proteomes" id="UP000198238"/>
    </source>
</evidence>
<protein>
    <recommendedName>
        <fullName evidence="2">LysR substrate-binding domain-containing protein</fullName>
    </recommendedName>
</protein>
<dbReference type="InterPro" id="IPR005119">
    <property type="entry name" value="LysR_subst-bd"/>
</dbReference>
<dbReference type="Pfam" id="PF03466">
    <property type="entry name" value="LysR_substrate"/>
    <property type="match status" value="1"/>
</dbReference>
<evidence type="ECO:0000259" key="2">
    <source>
        <dbReference type="Pfam" id="PF03466"/>
    </source>
</evidence>
<evidence type="ECO:0000256" key="1">
    <source>
        <dbReference type="ARBA" id="ARBA00009437"/>
    </source>
</evidence>
<feature type="domain" description="LysR substrate-binding" evidence="2">
    <location>
        <begin position="77"/>
        <end position="208"/>
    </location>
</feature>
<dbReference type="Proteomes" id="UP000198238">
    <property type="component" value="Chromosome"/>
</dbReference>
<accession>A0A220S3J1</accession>
<name>A0A220S3J1_9NEIS</name>
<comment type="similarity">
    <text evidence="1">Belongs to the LysR transcriptional regulatory family.</text>
</comment>
<dbReference type="KEGG" id="nei:BG910_09250"/>
<dbReference type="Gene3D" id="3.40.190.10">
    <property type="entry name" value="Periplasmic binding protein-like II"/>
    <property type="match status" value="2"/>
</dbReference>
<sequence>MKVGHGYPTFIFLNPVFRQVFYFSDGLFSQPTVEKRFHIGRILIVENQVAADVQRFELCHFPVAQSEVEQSDLAGGFAVCGGRIADSAMVSRALAEMPLCLAASPGYLAAHDTPCFSDGLAAHRLIVRRLGTDKLMTWHFRSKDGGIRTCLPAAPALIFSEPEAVLEAVLAGCGIAELPLYLAQAHLKTGRLKTVLSKQRHKSSACLVLQYPTAPCWCRESGRRRNF</sequence>
<gene>
    <name evidence="3" type="ORF">BG910_09250</name>
</gene>
<dbReference type="AlphaFoldDB" id="A0A220S3J1"/>
<dbReference type="EMBL" id="CP022278">
    <property type="protein sequence ID" value="ASK27893.1"/>
    <property type="molecule type" value="Genomic_DNA"/>
</dbReference>
<organism evidence="3 4">
    <name type="scientific">Neisseria chenwenguii</name>
    <dbReference type="NCBI Taxonomy" id="1853278"/>
    <lineage>
        <taxon>Bacteria</taxon>
        <taxon>Pseudomonadati</taxon>
        <taxon>Pseudomonadota</taxon>
        <taxon>Betaproteobacteria</taxon>
        <taxon>Neisseriales</taxon>
        <taxon>Neisseriaceae</taxon>
        <taxon>Neisseria</taxon>
    </lineage>
</organism>
<dbReference type="PANTHER" id="PTHR30537:SF5">
    <property type="entry name" value="HTH-TYPE TRANSCRIPTIONAL ACTIVATOR TTDR-RELATED"/>
    <property type="match status" value="1"/>
</dbReference>
<dbReference type="SUPFAM" id="SSF53850">
    <property type="entry name" value="Periplasmic binding protein-like II"/>
    <property type="match status" value="1"/>
</dbReference>
<reference evidence="3 4" key="1">
    <citation type="submission" date="2017-06" db="EMBL/GenBank/DDBJ databases">
        <title>Neisseria chenwenguii sp. nov., isolated from the intestinal contents of Tibetan Plateau Pika in Yushu, Qinghai Province, China.</title>
        <authorList>
            <person name="Zhang G."/>
        </authorList>
    </citation>
    <scope>NUCLEOTIDE SEQUENCE [LARGE SCALE GENOMIC DNA]</scope>
    <source>
        <strain evidence="3 4">10023</strain>
    </source>
</reference>
<dbReference type="InterPro" id="IPR058163">
    <property type="entry name" value="LysR-type_TF_proteobact-type"/>
</dbReference>
<keyword evidence="4" id="KW-1185">Reference proteome</keyword>